<evidence type="ECO:0000313" key="2">
    <source>
        <dbReference type="Proteomes" id="UP000254589"/>
    </source>
</evidence>
<name>A0AAJ4ZBI6_PANPU</name>
<comment type="caution">
    <text evidence="1">The sequence shown here is derived from an EMBL/GenBank/DDBJ whole genome shotgun (WGS) entry which is preliminary data.</text>
</comment>
<organism evidence="1 2">
    <name type="scientific">Pandoraea pulmonicola</name>
    <dbReference type="NCBI Taxonomy" id="93221"/>
    <lineage>
        <taxon>Bacteria</taxon>
        <taxon>Pseudomonadati</taxon>
        <taxon>Pseudomonadota</taxon>
        <taxon>Betaproteobacteria</taxon>
        <taxon>Burkholderiales</taxon>
        <taxon>Burkholderiaceae</taxon>
        <taxon>Pandoraea</taxon>
    </lineage>
</organism>
<evidence type="ECO:0000313" key="1">
    <source>
        <dbReference type="EMBL" id="SUA90374.1"/>
    </source>
</evidence>
<dbReference type="AlphaFoldDB" id="A0AAJ4ZBI6"/>
<dbReference type="Proteomes" id="UP000254589">
    <property type="component" value="Unassembled WGS sequence"/>
</dbReference>
<proteinExistence type="predicted"/>
<sequence>MGQTRPAALIVPAGTRSGVAALTQCRAFRPGPETQAVGWAALPPVTPLRWR</sequence>
<gene>
    <name evidence="1" type="ORF">NCTC13159_01857</name>
</gene>
<accession>A0AAJ4ZBI6</accession>
<dbReference type="EMBL" id="UGSJ01000001">
    <property type="protein sequence ID" value="SUA90374.1"/>
    <property type="molecule type" value="Genomic_DNA"/>
</dbReference>
<protein>
    <submittedName>
        <fullName evidence="1">Uncharacterized protein</fullName>
    </submittedName>
</protein>
<reference evidence="1 2" key="1">
    <citation type="submission" date="2018-06" db="EMBL/GenBank/DDBJ databases">
        <authorList>
            <consortium name="Pathogen Informatics"/>
            <person name="Doyle S."/>
        </authorList>
    </citation>
    <scope>NUCLEOTIDE SEQUENCE [LARGE SCALE GENOMIC DNA]</scope>
    <source>
        <strain evidence="1 2">NCTC13159</strain>
    </source>
</reference>